<keyword evidence="2" id="KW-1185">Reference proteome</keyword>
<name>A0A813PPN5_ADIRI</name>
<organism evidence="1 2">
    <name type="scientific">Adineta ricciae</name>
    <name type="common">Rotifer</name>
    <dbReference type="NCBI Taxonomy" id="249248"/>
    <lineage>
        <taxon>Eukaryota</taxon>
        <taxon>Metazoa</taxon>
        <taxon>Spiralia</taxon>
        <taxon>Gnathifera</taxon>
        <taxon>Rotifera</taxon>
        <taxon>Eurotatoria</taxon>
        <taxon>Bdelloidea</taxon>
        <taxon>Adinetida</taxon>
        <taxon>Adinetidae</taxon>
        <taxon>Adineta</taxon>
    </lineage>
</organism>
<evidence type="ECO:0000313" key="1">
    <source>
        <dbReference type="EMBL" id="CAF0754234.1"/>
    </source>
</evidence>
<dbReference type="EMBL" id="CAJNOR010000017">
    <property type="protein sequence ID" value="CAF0754234.1"/>
    <property type="molecule type" value="Genomic_DNA"/>
</dbReference>
<reference evidence="1" key="1">
    <citation type="submission" date="2021-02" db="EMBL/GenBank/DDBJ databases">
        <authorList>
            <person name="Nowell W R."/>
        </authorList>
    </citation>
    <scope>NUCLEOTIDE SEQUENCE</scope>
</reference>
<comment type="caution">
    <text evidence="1">The sequence shown here is derived from an EMBL/GenBank/DDBJ whole genome shotgun (WGS) entry which is preliminary data.</text>
</comment>
<evidence type="ECO:0000313" key="2">
    <source>
        <dbReference type="Proteomes" id="UP000663828"/>
    </source>
</evidence>
<gene>
    <name evidence="1" type="ORF">XAT740_LOCUS589</name>
</gene>
<dbReference type="Proteomes" id="UP000663828">
    <property type="component" value="Unassembled WGS sequence"/>
</dbReference>
<dbReference type="AlphaFoldDB" id="A0A813PPN5"/>
<accession>A0A813PPN5</accession>
<protein>
    <submittedName>
        <fullName evidence="1">Uncharacterized protein</fullName>
    </submittedName>
</protein>
<sequence length="221" mass="24980">MSSSFQQNIPSKLSVKLTRSEPIVSNIQQSQHQINLMHEIIDQTDQDLRSALQHADNRREQLDKLNMRSEEMLSRNENLVFGNGTSSLPCFFPSLMGSRASCNNHTDEVAMKTVSTETNDRTRSHVYIKDQFQLNFLDCDCCCDTTKMVANCDFQGINILQDLYNMVVSPEYKLNCRCSCGDDNSQRKQTMKFGLTGFPHAHLTCDDSASSSCPISSDSRK</sequence>
<proteinExistence type="predicted"/>